<evidence type="ECO:0000313" key="2">
    <source>
        <dbReference type="Proteomes" id="UP000427769"/>
    </source>
</evidence>
<proteinExistence type="predicted"/>
<keyword evidence="2" id="KW-1185">Reference proteome</keyword>
<protein>
    <recommendedName>
        <fullName evidence="3">Signal transduction histidine kinase dimerisation/phosphoacceptor domain-containing protein</fullName>
    </recommendedName>
</protein>
<dbReference type="EMBL" id="AP021875">
    <property type="protein sequence ID" value="BBO77110.1"/>
    <property type="molecule type" value="Genomic_DNA"/>
</dbReference>
<dbReference type="KEGG" id="dwd:DSCW_45270"/>
<accession>A0A5K7Z8L7</accession>
<evidence type="ECO:0000313" key="1">
    <source>
        <dbReference type="EMBL" id="BBO77110.1"/>
    </source>
</evidence>
<evidence type="ECO:0008006" key="3">
    <source>
        <dbReference type="Google" id="ProtNLM"/>
    </source>
</evidence>
<dbReference type="RefSeq" id="WP_155305889.1">
    <property type="nucleotide sequence ID" value="NZ_AP021875.1"/>
</dbReference>
<reference evidence="1 2" key="1">
    <citation type="submission" date="2019-11" db="EMBL/GenBank/DDBJ databases">
        <title>Comparative genomics of hydrocarbon-degrading Desulfosarcina strains.</title>
        <authorList>
            <person name="Watanabe M."/>
            <person name="Kojima H."/>
            <person name="Fukui M."/>
        </authorList>
    </citation>
    <scope>NUCLEOTIDE SEQUENCE [LARGE SCALE GENOMIC DNA]</scope>
    <source>
        <strain evidence="1 2">PP31</strain>
    </source>
</reference>
<dbReference type="OrthoDB" id="1123084at2"/>
<sequence length="74" mass="8259">MDPEMTLPLSSKQAKTHEFVNSLSSVRSLAELLAENPGLDAGDRSRFIGMIRDETERLINLMAYLNLEFDATTS</sequence>
<gene>
    <name evidence="1" type="ORF">DSCW_45270</name>
</gene>
<dbReference type="Proteomes" id="UP000427769">
    <property type="component" value="Chromosome"/>
</dbReference>
<name>A0A5K7Z8L7_9BACT</name>
<organism evidence="1 2">
    <name type="scientific">Desulfosarcina widdelii</name>
    <dbReference type="NCBI Taxonomy" id="947919"/>
    <lineage>
        <taxon>Bacteria</taxon>
        <taxon>Pseudomonadati</taxon>
        <taxon>Thermodesulfobacteriota</taxon>
        <taxon>Desulfobacteria</taxon>
        <taxon>Desulfobacterales</taxon>
        <taxon>Desulfosarcinaceae</taxon>
        <taxon>Desulfosarcina</taxon>
    </lineage>
</organism>
<dbReference type="AlphaFoldDB" id="A0A5K7Z8L7"/>